<evidence type="ECO:0000256" key="1">
    <source>
        <dbReference type="SAM" id="SignalP"/>
    </source>
</evidence>
<gene>
    <name evidence="2" type="ORF">ACFOSB_12770</name>
</gene>
<dbReference type="PROSITE" id="PS51257">
    <property type="entry name" value="PROKAR_LIPOPROTEIN"/>
    <property type="match status" value="1"/>
</dbReference>
<keyword evidence="1" id="KW-0732">Signal</keyword>
<dbReference type="GO" id="GO:0004623">
    <property type="term" value="F:phospholipase A2 activity"/>
    <property type="evidence" value="ECO:0007669"/>
    <property type="project" value="UniProtKB-EC"/>
</dbReference>
<evidence type="ECO:0000313" key="2">
    <source>
        <dbReference type="EMBL" id="MFC3833732.1"/>
    </source>
</evidence>
<name>A0ABV7Z8L9_9DEIO</name>
<protein>
    <submittedName>
        <fullName evidence="2">Phospholipase A2</fullName>
        <ecNumber evidence="2">3.1.1.4</ecNumber>
    </submittedName>
</protein>
<evidence type="ECO:0000313" key="3">
    <source>
        <dbReference type="Proteomes" id="UP001595803"/>
    </source>
</evidence>
<feature type="signal peptide" evidence="1">
    <location>
        <begin position="1"/>
        <end position="31"/>
    </location>
</feature>
<dbReference type="InterPro" id="IPR015141">
    <property type="entry name" value="PLipase_A2_prok/fun"/>
</dbReference>
<keyword evidence="3" id="KW-1185">Reference proteome</keyword>
<comment type="caution">
    <text evidence="2">The sequence shown here is derived from an EMBL/GenBank/DDBJ whole genome shotgun (WGS) entry which is preliminary data.</text>
</comment>
<reference evidence="3" key="1">
    <citation type="journal article" date="2019" name="Int. J. Syst. Evol. Microbiol.">
        <title>The Global Catalogue of Microorganisms (GCM) 10K type strain sequencing project: providing services to taxonomists for standard genome sequencing and annotation.</title>
        <authorList>
            <consortium name="The Broad Institute Genomics Platform"/>
            <consortium name="The Broad Institute Genome Sequencing Center for Infectious Disease"/>
            <person name="Wu L."/>
            <person name="Ma J."/>
        </authorList>
    </citation>
    <scope>NUCLEOTIDE SEQUENCE [LARGE SCALE GENOMIC DNA]</scope>
    <source>
        <strain evidence="3">CCTCC AB 2017081</strain>
    </source>
</reference>
<dbReference type="InterPro" id="IPR036444">
    <property type="entry name" value="PLipase_A2_dom_sf"/>
</dbReference>
<sequence length="164" mass="18115">MRPRQRPRGGRAALAPALAALLCACYPPTVAPGDLPPGGLDYVRTVAWGSVEAYEQEYARHAGTPQARPGVDWFRNGCADHLTLGHVRDFTAACGQHDFGYRNLRLHAATRTAADRRRTDDVLYAHMREVCAAKDVGQRPSCEWTAAALYRMVRVFGGLYFIGR</sequence>
<keyword evidence="2" id="KW-0378">Hydrolase</keyword>
<dbReference type="Proteomes" id="UP001595803">
    <property type="component" value="Unassembled WGS sequence"/>
</dbReference>
<dbReference type="Pfam" id="PF09056">
    <property type="entry name" value="Phospholip_A2_3"/>
    <property type="match status" value="1"/>
</dbReference>
<dbReference type="RefSeq" id="WP_380102268.1">
    <property type="nucleotide sequence ID" value="NZ_JBHRZG010000013.1"/>
</dbReference>
<accession>A0ABV7Z8L9</accession>
<organism evidence="2 3">
    <name type="scientific">Deinococcus rufus</name>
    <dbReference type="NCBI Taxonomy" id="2136097"/>
    <lineage>
        <taxon>Bacteria</taxon>
        <taxon>Thermotogati</taxon>
        <taxon>Deinococcota</taxon>
        <taxon>Deinococci</taxon>
        <taxon>Deinococcales</taxon>
        <taxon>Deinococcaceae</taxon>
        <taxon>Deinococcus</taxon>
    </lineage>
</organism>
<dbReference type="SUPFAM" id="SSF48619">
    <property type="entry name" value="Phospholipase A2, PLA2"/>
    <property type="match status" value="1"/>
</dbReference>
<feature type="chain" id="PRO_5047499802" evidence="1">
    <location>
        <begin position="32"/>
        <end position="164"/>
    </location>
</feature>
<dbReference type="EC" id="3.1.1.4" evidence="2"/>
<dbReference type="Gene3D" id="1.20.90.10">
    <property type="entry name" value="Phospholipase A2 domain"/>
    <property type="match status" value="1"/>
</dbReference>
<dbReference type="EMBL" id="JBHRZG010000013">
    <property type="protein sequence ID" value="MFC3833732.1"/>
    <property type="molecule type" value="Genomic_DNA"/>
</dbReference>
<proteinExistence type="predicted"/>